<sequence>MTNTPAPCRAPAKQDTPVPCEDKASVTPSKRPASSFGKERTYSPHKKAATAAPDEKDRGSLVPMPGQTKMPVESSSAKGSDEELANGRDVISRLDDIWAANDRFHREFEEAMRTANGTNTRLVSRPPHTG</sequence>
<dbReference type="AlphaFoldDB" id="A0A6G1JQK9"/>
<evidence type="ECO:0000313" key="3">
    <source>
        <dbReference type="Proteomes" id="UP000799428"/>
    </source>
</evidence>
<protein>
    <submittedName>
        <fullName evidence="2">Uncharacterized protein</fullName>
    </submittedName>
</protein>
<evidence type="ECO:0000313" key="2">
    <source>
        <dbReference type="EMBL" id="KAF2702467.1"/>
    </source>
</evidence>
<reference evidence="2" key="1">
    <citation type="journal article" date="2020" name="Stud. Mycol.">
        <title>101 Dothideomycetes genomes: a test case for predicting lifestyles and emergence of pathogens.</title>
        <authorList>
            <person name="Haridas S."/>
            <person name="Albert R."/>
            <person name="Binder M."/>
            <person name="Bloem J."/>
            <person name="Labutti K."/>
            <person name="Salamov A."/>
            <person name="Andreopoulos B."/>
            <person name="Baker S."/>
            <person name="Barry K."/>
            <person name="Bills G."/>
            <person name="Bluhm B."/>
            <person name="Cannon C."/>
            <person name="Castanera R."/>
            <person name="Culley D."/>
            <person name="Daum C."/>
            <person name="Ezra D."/>
            <person name="Gonzalez J."/>
            <person name="Henrissat B."/>
            <person name="Kuo A."/>
            <person name="Liang C."/>
            <person name="Lipzen A."/>
            <person name="Lutzoni F."/>
            <person name="Magnuson J."/>
            <person name="Mondo S."/>
            <person name="Nolan M."/>
            <person name="Ohm R."/>
            <person name="Pangilinan J."/>
            <person name="Park H.-J."/>
            <person name="Ramirez L."/>
            <person name="Alfaro M."/>
            <person name="Sun H."/>
            <person name="Tritt A."/>
            <person name="Yoshinaga Y."/>
            <person name="Zwiers L.-H."/>
            <person name="Turgeon B."/>
            <person name="Goodwin S."/>
            <person name="Spatafora J."/>
            <person name="Crous P."/>
            <person name="Grigoriev I."/>
        </authorList>
    </citation>
    <scope>NUCLEOTIDE SEQUENCE</scope>
    <source>
        <strain evidence="2">CBS 279.74</strain>
    </source>
</reference>
<name>A0A6G1JQK9_9PLEO</name>
<dbReference type="Proteomes" id="UP000799428">
    <property type="component" value="Unassembled WGS sequence"/>
</dbReference>
<gene>
    <name evidence="2" type="ORF">K504DRAFT_496192</name>
</gene>
<dbReference type="EMBL" id="MU005827">
    <property type="protein sequence ID" value="KAF2702467.1"/>
    <property type="molecule type" value="Genomic_DNA"/>
</dbReference>
<feature type="region of interest" description="Disordered" evidence="1">
    <location>
        <begin position="1"/>
        <end position="84"/>
    </location>
</feature>
<organism evidence="2 3">
    <name type="scientific">Pleomassaria siparia CBS 279.74</name>
    <dbReference type="NCBI Taxonomy" id="1314801"/>
    <lineage>
        <taxon>Eukaryota</taxon>
        <taxon>Fungi</taxon>
        <taxon>Dikarya</taxon>
        <taxon>Ascomycota</taxon>
        <taxon>Pezizomycotina</taxon>
        <taxon>Dothideomycetes</taxon>
        <taxon>Pleosporomycetidae</taxon>
        <taxon>Pleosporales</taxon>
        <taxon>Pleomassariaceae</taxon>
        <taxon>Pleomassaria</taxon>
    </lineage>
</organism>
<proteinExistence type="predicted"/>
<evidence type="ECO:0000256" key="1">
    <source>
        <dbReference type="SAM" id="MobiDB-lite"/>
    </source>
</evidence>
<keyword evidence="3" id="KW-1185">Reference proteome</keyword>
<accession>A0A6G1JQK9</accession>
<feature type="region of interest" description="Disordered" evidence="1">
    <location>
        <begin position="111"/>
        <end position="130"/>
    </location>
</feature>